<name>A0A5C6RVC7_9FLAO</name>
<evidence type="ECO:0000256" key="8">
    <source>
        <dbReference type="ARBA" id="ARBA00023125"/>
    </source>
</evidence>
<evidence type="ECO:0000256" key="2">
    <source>
        <dbReference type="ARBA" id="ARBA00008016"/>
    </source>
</evidence>
<dbReference type="GO" id="GO:0000731">
    <property type="term" value="P:DNA synthesis involved in DNA repair"/>
    <property type="evidence" value="ECO:0007669"/>
    <property type="project" value="TreeGrafter"/>
</dbReference>
<sequence>MLLKELNILNFKNCSEANLSFTENVNCFLGNNGEGKTNLLDAIYYLSFCKSYFNPIDSQNIKHEEPFFVVEGIYDKGDKTDVIYCGLKRNQKKQFKRNKKNYERLADHIGTIPLVMISPIDILLIIEGSDGRRKFIDGIISQYDKSYLNNLLNYNKALHHRNLLLKSFWLNRNFDKDSLEIWDEQLIKYGTLIHQSRKTFVDDFTPIFQKYFTQLSNNKETVALIYQSQLNDDSFENLLVNNLAKDKANHYTNFGIHKDDLVFAIDEFPMKKFGSQGQQKTYLMALKLAQAELIKNISEKKVIFLLDDIFDKLDDNRMKQLLAIVSNGDFGQIFITDTSLSRIPDILTEENINFKAFKIENGGAVDV</sequence>
<keyword evidence="9 10" id="KW-0227">DNA damage</keyword>
<comment type="subcellular location">
    <subcellularLocation>
        <location evidence="1 9 10">Cytoplasm</location>
    </subcellularLocation>
</comment>
<dbReference type="Proteomes" id="UP000321721">
    <property type="component" value="Unassembled WGS sequence"/>
</dbReference>
<dbReference type="GO" id="GO:0006260">
    <property type="term" value="P:DNA replication"/>
    <property type="evidence" value="ECO:0007669"/>
    <property type="project" value="UniProtKB-UniRule"/>
</dbReference>
<evidence type="ECO:0000313" key="13">
    <source>
        <dbReference type="Proteomes" id="UP000321721"/>
    </source>
</evidence>
<reference evidence="12 13" key="1">
    <citation type="submission" date="2019-08" db="EMBL/GenBank/DDBJ databases">
        <title>Genome of Vicingus serpentipes NCIMB 15042.</title>
        <authorList>
            <person name="Bowman J.P."/>
        </authorList>
    </citation>
    <scope>NUCLEOTIDE SEQUENCE [LARGE SCALE GENOMIC DNA]</scope>
    <source>
        <strain evidence="12 13">NCIMB 15042</strain>
    </source>
</reference>
<dbReference type="PANTHER" id="PTHR32182">
    <property type="entry name" value="DNA REPLICATION AND REPAIR PROTEIN RECF"/>
    <property type="match status" value="1"/>
</dbReference>
<evidence type="ECO:0000256" key="3">
    <source>
        <dbReference type="ARBA" id="ARBA00020170"/>
    </source>
</evidence>
<dbReference type="GO" id="GO:0003697">
    <property type="term" value="F:single-stranded DNA binding"/>
    <property type="evidence" value="ECO:0007669"/>
    <property type="project" value="UniProtKB-UniRule"/>
</dbReference>
<feature type="domain" description="RecF/RecN/SMC N-terminal" evidence="11">
    <location>
        <begin position="3"/>
        <end position="336"/>
    </location>
</feature>
<comment type="similarity">
    <text evidence="2 9 10">Belongs to the RecF family.</text>
</comment>
<evidence type="ECO:0000256" key="5">
    <source>
        <dbReference type="ARBA" id="ARBA00022705"/>
    </source>
</evidence>
<comment type="function">
    <text evidence="9 10">The RecF protein is involved in DNA metabolism; it is required for DNA replication and normal SOS inducibility. RecF binds preferentially to single-stranded, linear DNA. It also seems to bind ATP.</text>
</comment>
<dbReference type="PROSITE" id="PS00617">
    <property type="entry name" value="RECF_1"/>
    <property type="match status" value="1"/>
</dbReference>
<gene>
    <name evidence="9 12" type="primary">recF</name>
    <name evidence="12" type="ORF">FRY74_05665</name>
</gene>
<dbReference type="Gene3D" id="1.20.1050.90">
    <property type="entry name" value="RecF/RecN/SMC, N-terminal domain"/>
    <property type="match status" value="1"/>
</dbReference>
<dbReference type="InterPro" id="IPR003395">
    <property type="entry name" value="RecF/RecN/SMC_N"/>
</dbReference>
<dbReference type="Gene3D" id="3.40.50.300">
    <property type="entry name" value="P-loop containing nucleotide triphosphate hydrolases"/>
    <property type="match status" value="1"/>
</dbReference>
<feature type="binding site" evidence="9">
    <location>
        <begin position="30"/>
        <end position="37"/>
    </location>
    <ligand>
        <name>ATP</name>
        <dbReference type="ChEBI" id="CHEBI:30616"/>
    </ligand>
</feature>
<dbReference type="GO" id="GO:0005737">
    <property type="term" value="C:cytoplasm"/>
    <property type="evidence" value="ECO:0007669"/>
    <property type="project" value="UniProtKB-SubCell"/>
</dbReference>
<evidence type="ECO:0000313" key="12">
    <source>
        <dbReference type="EMBL" id="TXB66057.1"/>
    </source>
</evidence>
<dbReference type="AlphaFoldDB" id="A0A5C6RVC7"/>
<organism evidence="12 13">
    <name type="scientific">Vicingus serpentipes</name>
    <dbReference type="NCBI Taxonomy" id="1926625"/>
    <lineage>
        <taxon>Bacteria</taxon>
        <taxon>Pseudomonadati</taxon>
        <taxon>Bacteroidota</taxon>
        <taxon>Flavobacteriia</taxon>
        <taxon>Flavobacteriales</taxon>
        <taxon>Vicingaceae</taxon>
        <taxon>Vicingus</taxon>
    </lineage>
</organism>
<evidence type="ECO:0000256" key="4">
    <source>
        <dbReference type="ARBA" id="ARBA00022490"/>
    </source>
</evidence>
<keyword evidence="5 9" id="KW-0235">DNA replication</keyword>
<keyword evidence="6 9" id="KW-0547">Nucleotide-binding</keyword>
<dbReference type="HAMAP" id="MF_00365">
    <property type="entry name" value="RecF"/>
    <property type="match status" value="1"/>
</dbReference>
<keyword evidence="9 10" id="KW-0234">DNA repair</keyword>
<comment type="caution">
    <text evidence="12">The sequence shown here is derived from an EMBL/GenBank/DDBJ whole genome shotgun (WGS) entry which is preliminary data.</text>
</comment>
<protein>
    <recommendedName>
        <fullName evidence="3 9">DNA replication and repair protein RecF</fullName>
    </recommendedName>
</protein>
<accession>A0A5C6RVC7</accession>
<dbReference type="RefSeq" id="WP_147099468.1">
    <property type="nucleotide sequence ID" value="NZ_VOOS01000002.1"/>
</dbReference>
<keyword evidence="4 9" id="KW-0963">Cytoplasm</keyword>
<proteinExistence type="inferred from homology"/>
<dbReference type="InterPro" id="IPR042174">
    <property type="entry name" value="RecF_2"/>
</dbReference>
<dbReference type="Pfam" id="PF02463">
    <property type="entry name" value="SMC_N"/>
    <property type="match status" value="1"/>
</dbReference>
<dbReference type="InterPro" id="IPR018078">
    <property type="entry name" value="DNA-binding_RecF_CS"/>
</dbReference>
<evidence type="ECO:0000259" key="11">
    <source>
        <dbReference type="Pfam" id="PF02463"/>
    </source>
</evidence>
<evidence type="ECO:0000256" key="10">
    <source>
        <dbReference type="RuleBase" id="RU000578"/>
    </source>
</evidence>
<dbReference type="EMBL" id="VOOS01000002">
    <property type="protein sequence ID" value="TXB66057.1"/>
    <property type="molecule type" value="Genomic_DNA"/>
</dbReference>
<dbReference type="PANTHER" id="PTHR32182:SF0">
    <property type="entry name" value="DNA REPLICATION AND REPAIR PROTEIN RECF"/>
    <property type="match status" value="1"/>
</dbReference>
<keyword evidence="8 9" id="KW-0238">DNA-binding</keyword>
<dbReference type="GO" id="GO:0006302">
    <property type="term" value="P:double-strand break repair"/>
    <property type="evidence" value="ECO:0007669"/>
    <property type="project" value="TreeGrafter"/>
</dbReference>
<keyword evidence="13" id="KW-1185">Reference proteome</keyword>
<keyword evidence="7 9" id="KW-0067">ATP-binding</keyword>
<dbReference type="PROSITE" id="PS00618">
    <property type="entry name" value="RECF_2"/>
    <property type="match status" value="1"/>
</dbReference>
<evidence type="ECO:0000256" key="6">
    <source>
        <dbReference type="ARBA" id="ARBA00022741"/>
    </source>
</evidence>
<dbReference type="SUPFAM" id="SSF52540">
    <property type="entry name" value="P-loop containing nucleoside triphosphate hydrolases"/>
    <property type="match status" value="1"/>
</dbReference>
<evidence type="ECO:0000256" key="1">
    <source>
        <dbReference type="ARBA" id="ARBA00004496"/>
    </source>
</evidence>
<dbReference type="GO" id="GO:0005524">
    <property type="term" value="F:ATP binding"/>
    <property type="evidence" value="ECO:0007669"/>
    <property type="project" value="UniProtKB-UniRule"/>
</dbReference>
<evidence type="ECO:0000256" key="9">
    <source>
        <dbReference type="HAMAP-Rule" id="MF_00365"/>
    </source>
</evidence>
<dbReference type="GO" id="GO:0009432">
    <property type="term" value="P:SOS response"/>
    <property type="evidence" value="ECO:0007669"/>
    <property type="project" value="UniProtKB-UniRule"/>
</dbReference>
<dbReference type="InterPro" id="IPR027417">
    <property type="entry name" value="P-loop_NTPase"/>
</dbReference>
<keyword evidence="9 10" id="KW-0742">SOS response</keyword>
<dbReference type="NCBIfam" id="TIGR00611">
    <property type="entry name" value="recf"/>
    <property type="match status" value="1"/>
</dbReference>
<dbReference type="OrthoDB" id="9803889at2"/>
<dbReference type="InterPro" id="IPR001238">
    <property type="entry name" value="DNA-binding_RecF"/>
</dbReference>
<evidence type="ECO:0000256" key="7">
    <source>
        <dbReference type="ARBA" id="ARBA00022840"/>
    </source>
</evidence>